<dbReference type="RefSeq" id="WP_382421625.1">
    <property type="nucleotide sequence ID" value="NZ_JBHSCW010000003.1"/>
</dbReference>
<dbReference type="NCBIfam" id="TIGR00049">
    <property type="entry name" value="iron-sulfur cluster assembly accessory protein"/>
    <property type="match status" value="1"/>
</dbReference>
<dbReference type="Proteomes" id="UP001595799">
    <property type="component" value="Unassembled WGS sequence"/>
</dbReference>
<dbReference type="Gene3D" id="2.60.300.12">
    <property type="entry name" value="HesB-like domain"/>
    <property type="match status" value="1"/>
</dbReference>
<name>A0ABV8UJB4_9PROT</name>
<dbReference type="InterPro" id="IPR035903">
    <property type="entry name" value="HesB-like_dom_sf"/>
</dbReference>
<accession>A0ABV8UJB4</accession>
<proteinExistence type="predicted"/>
<dbReference type="PANTHER" id="PTHR43011">
    <property type="entry name" value="IRON-SULFUR CLUSTER ASSEMBLY 2 HOMOLOG, MITOCHONDRIAL"/>
    <property type="match status" value="1"/>
</dbReference>
<organism evidence="2 3">
    <name type="scientific">Fodinicurvata halophila</name>
    <dbReference type="NCBI Taxonomy" id="1419723"/>
    <lineage>
        <taxon>Bacteria</taxon>
        <taxon>Pseudomonadati</taxon>
        <taxon>Pseudomonadota</taxon>
        <taxon>Alphaproteobacteria</taxon>
        <taxon>Rhodospirillales</taxon>
        <taxon>Rhodovibrionaceae</taxon>
        <taxon>Fodinicurvata</taxon>
    </lineage>
</organism>
<sequence length="127" mass="13389">MTAVTESPDTLNDGAGNEQAVLSLSDNAARRIKTLAQAEETPDMMLRVTVSGGGCSGFQYSFAFDDTINDDDQVFEKAGARVVVDSISLELLGGSEVDFIEDLIGSYFSIRNPNASSSCGCGTSFSI</sequence>
<keyword evidence="3" id="KW-1185">Reference proteome</keyword>
<dbReference type="SUPFAM" id="SSF89360">
    <property type="entry name" value="HesB-like domain"/>
    <property type="match status" value="1"/>
</dbReference>
<comment type="caution">
    <text evidence="2">The sequence shown here is derived from an EMBL/GenBank/DDBJ whole genome shotgun (WGS) entry which is preliminary data.</text>
</comment>
<protein>
    <submittedName>
        <fullName evidence="2">Iron-sulfur cluster insertion protein ErpA</fullName>
    </submittedName>
</protein>
<dbReference type="EMBL" id="JBHSCW010000003">
    <property type="protein sequence ID" value="MFC4351290.1"/>
    <property type="molecule type" value="Genomic_DNA"/>
</dbReference>
<dbReference type="NCBIfam" id="NF010147">
    <property type="entry name" value="PRK13623.1"/>
    <property type="match status" value="1"/>
</dbReference>
<dbReference type="InterPro" id="IPR017870">
    <property type="entry name" value="FeS_cluster_insertion_CS"/>
</dbReference>
<evidence type="ECO:0000313" key="3">
    <source>
        <dbReference type="Proteomes" id="UP001595799"/>
    </source>
</evidence>
<gene>
    <name evidence="2" type="primary">erpA</name>
    <name evidence="2" type="ORF">ACFOW6_07025</name>
</gene>
<reference evidence="3" key="1">
    <citation type="journal article" date="2019" name="Int. J. Syst. Evol. Microbiol.">
        <title>The Global Catalogue of Microorganisms (GCM) 10K type strain sequencing project: providing services to taxonomists for standard genome sequencing and annotation.</title>
        <authorList>
            <consortium name="The Broad Institute Genomics Platform"/>
            <consortium name="The Broad Institute Genome Sequencing Center for Infectious Disease"/>
            <person name="Wu L."/>
            <person name="Ma J."/>
        </authorList>
    </citation>
    <scope>NUCLEOTIDE SEQUENCE [LARGE SCALE GENOMIC DNA]</scope>
    <source>
        <strain evidence="3">CECT 8472</strain>
    </source>
</reference>
<dbReference type="InterPro" id="IPR000361">
    <property type="entry name" value="ATAP_core_dom"/>
</dbReference>
<dbReference type="InterPro" id="IPR016092">
    <property type="entry name" value="ATAP"/>
</dbReference>
<dbReference type="PROSITE" id="PS01152">
    <property type="entry name" value="HESB"/>
    <property type="match status" value="1"/>
</dbReference>
<evidence type="ECO:0000313" key="2">
    <source>
        <dbReference type="EMBL" id="MFC4351290.1"/>
    </source>
</evidence>
<dbReference type="Pfam" id="PF01521">
    <property type="entry name" value="Fe-S_biosyn"/>
    <property type="match status" value="1"/>
</dbReference>
<feature type="domain" description="Core" evidence="1">
    <location>
        <begin position="22"/>
        <end position="122"/>
    </location>
</feature>
<dbReference type="PANTHER" id="PTHR43011:SF1">
    <property type="entry name" value="IRON-SULFUR CLUSTER ASSEMBLY 2 HOMOLOG, MITOCHONDRIAL"/>
    <property type="match status" value="1"/>
</dbReference>
<evidence type="ECO:0000259" key="1">
    <source>
        <dbReference type="Pfam" id="PF01521"/>
    </source>
</evidence>